<evidence type="ECO:0000256" key="4">
    <source>
        <dbReference type="ARBA" id="ARBA00022729"/>
    </source>
</evidence>
<name>A0ABY3CDY2_9GAMM</name>
<reference evidence="8 9" key="1">
    <citation type="journal article" date="2019" name="Antonie Van Leeuwenhoek">
        <title>Description of 'Ca. Methylobacter oryzae' KRF1, a novel species from the environmentally important Methylobacter clade 2.</title>
        <authorList>
            <person name="Khatri K."/>
            <person name="Mohite J.A."/>
            <person name="Pandit P.S."/>
            <person name="Bahulikar R."/>
            <person name="Rahalkar M.C."/>
        </authorList>
    </citation>
    <scope>NUCLEOTIDE SEQUENCE [LARGE SCALE GENOMIC DNA]</scope>
    <source>
        <strain evidence="8 9">KRF1</strain>
    </source>
</reference>
<organism evidence="8 9">
    <name type="scientific">Candidatus Methylobacter oryzae</name>
    <dbReference type="NCBI Taxonomy" id="2497749"/>
    <lineage>
        <taxon>Bacteria</taxon>
        <taxon>Pseudomonadati</taxon>
        <taxon>Pseudomonadota</taxon>
        <taxon>Gammaproteobacteria</taxon>
        <taxon>Methylococcales</taxon>
        <taxon>Methylococcaceae</taxon>
        <taxon>Methylobacter</taxon>
    </lineage>
</organism>
<evidence type="ECO:0000256" key="1">
    <source>
        <dbReference type="ARBA" id="ARBA00004613"/>
    </source>
</evidence>
<dbReference type="EMBL" id="RYFG02000023">
    <property type="protein sequence ID" value="TRX01014.1"/>
    <property type="molecule type" value="Genomic_DNA"/>
</dbReference>
<evidence type="ECO:0000256" key="6">
    <source>
        <dbReference type="ARBA" id="ARBA00023277"/>
    </source>
</evidence>
<keyword evidence="3" id="KW-0858">Xylan degradation</keyword>
<dbReference type="InterPro" id="IPR029058">
    <property type="entry name" value="AB_hydrolase_fold"/>
</dbReference>
<comment type="caution">
    <text evidence="8">The sequence shown here is derived from an EMBL/GenBank/DDBJ whole genome shotgun (WGS) entry which is preliminary data.</text>
</comment>
<accession>A0ABY3CDY2</accession>
<protein>
    <submittedName>
        <fullName evidence="8">Poly(3-hydroxybutyrate) depolymerase</fullName>
    </submittedName>
</protein>
<keyword evidence="2" id="KW-0964">Secreted</keyword>
<dbReference type="RefSeq" id="WP_127028287.1">
    <property type="nucleotide sequence ID" value="NZ_RYFG02000023.1"/>
</dbReference>
<proteinExistence type="predicted"/>
<evidence type="ECO:0000313" key="9">
    <source>
        <dbReference type="Proteomes" id="UP000733744"/>
    </source>
</evidence>
<dbReference type="InterPro" id="IPR043595">
    <property type="entry name" value="FaeB/C/D"/>
</dbReference>
<evidence type="ECO:0000256" key="3">
    <source>
        <dbReference type="ARBA" id="ARBA00022651"/>
    </source>
</evidence>
<evidence type="ECO:0000313" key="8">
    <source>
        <dbReference type="EMBL" id="TRX01014.1"/>
    </source>
</evidence>
<evidence type="ECO:0000256" key="5">
    <source>
        <dbReference type="ARBA" id="ARBA00022801"/>
    </source>
</evidence>
<dbReference type="Gene3D" id="3.40.50.1820">
    <property type="entry name" value="alpha/beta hydrolase"/>
    <property type="match status" value="1"/>
</dbReference>
<dbReference type="Proteomes" id="UP000733744">
    <property type="component" value="Unassembled WGS sequence"/>
</dbReference>
<keyword evidence="7" id="KW-0624">Polysaccharide degradation</keyword>
<keyword evidence="5" id="KW-0378">Hydrolase</keyword>
<dbReference type="SUPFAM" id="SSF53474">
    <property type="entry name" value="alpha/beta-Hydrolases"/>
    <property type="match status" value="1"/>
</dbReference>
<comment type="subcellular location">
    <subcellularLocation>
        <location evidence="1">Secreted</location>
    </subcellularLocation>
</comment>
<gene>
    <name evidence="8" type="ORF">EKO24_004395</name>
</gene>
<sequence length="294" mass="31922">MFKAYSDKLKMTPAIRNNAFKLLFLLPILITLIVFFSENSDEYSQVGSTSYAGQNENPQCVAATFEGESGAINGESTLEGIKYNIRTPLNYKATIAHPLLVVFSPAGSNRAKTEKTTALTLKATTAGFIVAYADHPELSPTSTIELGTIPSLIAKQWCIDKERIFLTGHSDGGTAAMALAFMSGTKHIPKAIAPSAAGINSQDLRDHKCPDPIPVMIMHSVNDHLFPKYGQQTSGWWAACNQCEPIPEKIANGCMAYTGCAKGVKTWYCEGDKLHAQWPGINDTLLDFLISTGR</sequence>
<evidence type="ECO:0000256" key="7">
    <source>
        <dbReference type="ARBA" id="ARBA00023326"/>
    </source>
</evidence>
<evidence type="ECO:0000256" key="2">
    <source>
        <dbReference type="ARBA" id="ARBA00022525"/>
    </source>
</evidence>
<keyword evidence="4" id="KW-0732">Signal</keyword>
<keyword evidence="6" id="KW-0119">Carbohydrate metabolism</keyword>
<dbReference type="PANTHER" id="PTHR38050">
    <property type="match status" value="1"/>
</dbReference>
<dbReference type="PANTHER" id="PTHR38050:SF2">
    <property type="entry name" value="FERULOYL ESTERASE C-RELATED"/>
    <property type="match status" value="1"/>
</dbReference>
<keyword evidence="9" id="KW-1185">Reference proteome</keyword>